<dbReference type="Proteomes" id="UP000294535">
    <property type="component" value="Unassembled WGS sequence"/>
</dbReference>
<reference evidence="2 3" key="1">
    <citation type="submission" date="2019-03" db="EMBL/GenBank/DDBJ databases">
        <title>Genomic Encyclopedia of Type Strains, Phase III (KMG-III): the genomes of soil and plant-associated and newly described type strains.</title>
        <authorList>
            <person name="Whitman W."/>
        </authorList>
    </citation>
    <scope>NUCLEOTIDE SEQUENCE [LARGE SCALE GENOMIC DNA]</scope>
    <source>
        <strain evidence="2 3">CECT 8446</strain>
    </source>
</reference>
<proteinExistence type="predicted"/>
<sequence>MGMFWDLIQQSELENQKAKADTLEARVALLEEELTKTKALLLKTLRILEERSGQDIDGDGKLG</sequence>
<accession>A0A4R6T428</accession>
<gene>
    <name evidence="2" type="ORF">DFQ04_1661</name>
</gene>
<protein>
    <submittedName>
        <fullName evidence="2">Uncharacterized protein</fullName>
    </submittedName>
</protein>
<comment type="caution">
    <text evidence="2">The sequence shown here is derived from an EMBL/GenBank/DDBJ whole genome shotgun (WGS) entry which is preliminary data.</text>
</comment>
<evidence type="ECO:0000313" key="3">
    <source>
        <dbReference type="Proteomes" id="UP000294535"/>
    </source>
</evidence>
<name>A0A4R6T428_9BACT</name>
<dbReference type="AlphaFoldDB" id="A0A4R6T428"/>
<evidence type="ECO:0000313" key="2">
    <source>
        <dbReference type="EMBL" id="TDQ17013.1"/>
    </source>
</evidence>
<keyword evidence="1" id="KW-0175">Coiled coil</keyword>
<feature type="coiled-coil region" evidence="1">
    <location>
        <begin position="13"/>
        <end position="51"/>
    </location>
</feature>
<dbReference type="EMBL" id="SNYF01000006">
    <property type="protein sequence ID" value="TDQ17013.1"/>
    <property type="molecule type" value="Genomic_DNA"/>
</dbReference>
<evidence type="ECO:0000256" key="1">
    <source>
        <dbReference type="SAM" id="Coils"/>
    </source>
</evidence>
<organism evidence="2 3">
    <name type="scientific">Algoriphagus boseongensis</name>
    <dbReference type="NCBI Taxonomy" id="1442587"/>
    <lineage>
        <taxon>Bacteria</taxon>
        <taxon>Pseudomonadati</taxon>
        <taxon>Bacteroidota</taxon>
        <taxon>Cytophagia</taxon>
        <taxon>Cytophagales</taxon>
        <taxon>Cyclobacteriaceae</taxon>
        <taxon>Algoriphagus</taxon>
    </lineage>
</organism>
<keyword evidence="3" id="KW-1185">Reference proteome</keyword>